<dbReference type="InterPro" id="IPR027417">
    <property type="entry name" value="P-loop_NTPase"/>
</dbReference>
<dbReference type="InterPro" id="IPR014001">
    <property type="entry name" value="Helicase_ATP-bd"/>
</dbReference>
<keyword evidence="2" id="KW-0862">Zinc</keyword>
<dbReference type="PROSITE" id="PS51192">
    <property type="entry name" value="HELICASE_ATP_BIND_1"/>
    <property type="match status" value="1"/>
</dbReference>
<name>A0ABT2P8J4_9MICO</name>
<keyword evidence="6" id="KW-0547">Nucleotide-binding</keyword>
<evidence type="ECO:0000259" key="3">
    <source>
        <dbReference type="PROSITE" id="PS50966"/>
    </source>
</evidence>
<dbReference type="Pfam" id="PF00176">
    <property type="entry name" value="SNF2-rel_dom"/>
    <property type="match status" value="1"/>
</dbReference>
<dbReference type="Proteomes" id="UP001300496">
    <property type="component" value="Unassembled WGS sequence"/>
</dbReference>
<dbReference type="PANTHER" id="PTHR10799">
    <property type="entry name" value="SNF2/RAD54 HELICASE FAMILY"/>
    <property type="match status" value="1"/>
</dbReference>
<dbReference type="PROSITE" id="PS51194">
    <property type="entry name" value="HELICASE_CTER"/>
    <property type="match status" value="1"/>
</dbReference>
<dbReference type="Pfam" id="PF04434">
    <property type="entry name" value="SWIM"/>
    <property type="match status" value="1"/>
</dbReference>
<evidence type="ECO:0000259" key="5">
    <source>
        <dbReference type="PROSITE" id="PS51194"/>
    </source>
</evidence>
<feature type="domain" description="Helicase ATP-binding" evidence="4">
    <location>
        <begin position="645"/>
        <end position="805"/>
    </location>
</feature>
<dbReference type="InterPro" id="IPR038718">
    <property type="entry name" value="SNF2-like_sf"/>
</dbReference>
<dbReference type="SUPFAM" id="SSF52540">
    <property type="entry name" value="P-loop containing nucleoside triphosphate hydrolases"/>
    <property type="match status" value="2"/>
</dbReference>
<comment type="caution">
    <text evidence="6">The sequence shown here is derived from an EMBL/GenBank/DDBJ whole genome shotgun (WGS) entry which is preliminary data.</text>
</comment>
<feature type="domain" description="Helicase C-terminal" evidence="5">
    <location>
        <begin position="939"/>
        <end position="1091"/>
    </location>
</feature>
<dbReference type="GO" id="GO:0004386">
    <property type="term" value="F:helicase activity"/>
    <property type="evidence" value="ECO:0007669"/>
    <property type="project" value="UniProtKB-KW"/>
</dbReference>
<evidence type="ECO:0000256" key="2">
    <source>
        <dbReference type="PROSITE-ProRule" id="PRU00325"/>
    </source>
</evidence>
<evidence type="ECO:0000313" key="6">
    <source>
        <dbReference type="EMBL" id="MCT9000834.1"/>
    </source>
</evidence>
<dbReference type="SMART" id="SM00487">
    <property type="entry name" value="DEXDc"/>
    <property type="match status" value="1"/>
</dbReference>
<dbReference type="Gene3D" id="3.40.50.10810">
    <property type="entry name" value="Tandem AAA-ATPase domain"/>
    <property type="match status" value="1"/>
</dbReference>
<keyword evidence="2" id="KW-0479">Metal-binding</keyword>
<dbReference type="InterPro" id="IPR007527">
    <property type="entry name" value="Znf_SWIM"/>
</dbReference>
<keyword evidence="6" id="KW-0347">Helicase</keyword>
<evidence type="ECO:0000256" key="1">
    <source>
        <dbReference type="ARBA" id="ARBA00022801"/>
    </source>
</evidence>
<organism evidence="6 7">
    <name type="scientific">Microbacterium memoriense</name>
    <dbReference type="NCBI Taxonomy" id="2978350"/>
    <lineage>
        <taxon>Bacteria</taxon>
        <taxon>Bacillati</taxon>
        <taxon>Actinomycetota</taxon>
        <taxon>Actinomycetes</taxon>
        <taxon>Micrococcales</taxon>
        <taxon>Microbacteriaceae</taxon>
        <taxon>Microbacterium</taxon>
    </lineage>
</organism>
<dbReference type="SMART" id="SM00490">
    <property type="entry name" value="HELICc"/>
    <property type="match status" value="1"/>
</dbReference>
<protein>
    <submittedName>
        <fullName evidence="6">DEAD/DEAH box helicase</fullName>
    </submittedName>
</protein>
<accession>A0ABT2P8J4</accession>
<sequence>MPAPLVSDAEIRRVAGPGPYERGLDYARRGAVRRITWDDADATLRGVIAGSGSALYRCAIQLDVTGAAPRVMSARCSCPVGERCKHAVATLLRSNAGAGAGVHTDAGAVPAMPPHSSRTPDWRSLLAREVPTGLVRPLALGVEVRLRESRESAHWGTRRVQTATPRALQEALARGRAEDISVSLRPLARSTGTGAWVRADVSWDIVRRSAHQASSHPYPRAQARWFAELHGIVHDARLLGGAARDDSAWLTLDSVESALFWPHLRGAEALGIPIVPAAKSQTVVIAEAGEVTVALDRGPAGGLTLSSVVTIDDATPDPGMVRPVGHIGVYSLEAGEPGVRLTLAPVLLGDAQHALLMARDRVEVPAADAAEFLREAYPRIARESDVIAGAGVSLPAPEQTSAVMTVTFGPSATVRYALEWHRPGFGRAAFDTTDGSAGESELRVAIARAWTDRGLGFVAGTTLADVDAAEFTEHVLPVLEAIDGVRVEVRGRRRVFRELTGDPRITVKTLESDDADWFDLGVLVEIDGHRIPFRPLFSALATGRKKLLLSDGHYFSVAHPALDRLRDLIAEAAELPEWESGPKISRYQLPLWDDFEDLADEALPAVGWRAAVDAFRSADAHPVPAPAGLDAQLRPYQLEGFQRLALWWRHRLGGVLADDMGLGKTLQVLALMLHACETGERRPFLVVAPTSVLATWRAEAARFAPGLRVHLAESTMAKSGVAPDAADADIVVTSYTLLRLDEDAYASARWAGVILDEAQFVKNPRTRLYRAVERLQSDMVLVVTGTPLENSLSELWALLALACPGLFPSARRFREEYVRPIEQGKVPENQEGGPYREDRLRRLRARLRPFLLRRTKDLVAPELPARQEQELHVELSPAHRAVYDLALQRERRKVLGLLADLDRHRFTVFRSLTLLRRLALAPALVDAGDAGIRSSKLDALRELLDELLAEGHRALVFSQFTSYLDLVRADLDAHGIRYEYLDGSTRRRAAVVDAFRAGDAPVFLISLKAGGFGLTLTEADYVFLLDPWWNPAAEAQAVDRAHRIGQTRPVNVYRLIASGTIEEKVLALQQRKARLFQSVMGDDDLLARSLTAEDIRGLFDA</sequence>
<dbReference type="CDD" id="cd18793">
    <property type="entry name" value="SF2_C_SNF"/>
    <property type="match status" value="1"/>
</dbReference>
<dbReference type="Gene3D" id="3.40.50.300">
    <property type="entry name" value="P-loop containing nucleotide triphosphate hydrolases"/>
    <property type="match status" value="1"/>
</dbReference>
<dbReference type="EMBL" id="JAODOR010000001">
    <property type="protein sequence ID" value="MCT9000834.1"/>
    <property type="molecule type" value="Genomic_DNA"/>
</dbReference>
<keyword evidence="2" id="KW-0863">Zinc-finger</keyword>
<evidence type="ECO:0000259" key="4">
    <source>
        <dbReference type="PROSITE" id="PS51192"/>
    </source>
</evidence>
<dbReference type="PROSITE" id="PS50966">
    <property type="entry name" value="ZF_SWIM"/>
    <property type="match status" value="1"/>
</dbReference>
<dbReference type="InterPro" id="IPR000330">
    <property type="entry name" value="SNF2_N"/>
</dbReference>
<keyword evidence="7" id="KW-1185">Reference proteome</keyword>
<feature type="domain" description="SWIM-type" evidence="3">
    <location>
        <begin position="56"/>
        <end position="95"/>
    </location>
</feature>
<keyword evidence="6" id="KW-0067">ATP-binding</keyword>
<keyword evidence="1" id="KW-0378">Hydrolase</keyword>
<proteinExistence type="predicted"/>
<dbReference type="Pfam" id="PF00271">
    <property type="entry name" value="Helicase_C"/>
    <property type="match status" value="1"/>
</dbReference>
<dbReference type="InterPro" id="IPR001650">
    <property type="entry name" value="Helicase_C-like"/>
</dbReference>
<gene>
    <name evidence="6" type="ORF">N4R40_00430</name>
</gene>
<dbReference type="RefSeq" id="WP_261605393.1">
    <property type="nucleotide sequence ID" value="NZ_JAODOR010000001.1"/>
</dbReference>
<evidence type="ECO:0000313" key="7">
    <source>
        <dbReference type="Proteomes" id="UP001300496"/>
    </source>
</evidence>
<dbReference type="InterPro" id="IPR049730">
    <property type="entry name" value="SNF2/RAD54-like_C"/>
</dbReference>
<reference evidence="6 7" key="1">
    <citation type="journal article" date="2024" name="Int. J. Syst. Evol. Microbiol.">
        <title>Microbacterium memoriense sp. nov., a member of the Actinomycetota from marine beach sediment of the north coast of Portugal.</title>
        <authorList>
            <person name="Santos J.D.N.D."/>
            <person name="Klimek D."/>
            <person name="Calusinska M."/>
            <person name="Lobo-da-Cunha A."/>
            <person name="Catita J."/>
            <person name="Goncalves H."/>
            <person name="Gonzalez I."/>
            <person name="Lage O.M."/>
        </authorList>
    </citation>
    <scope>NUCLEOTIDE SEQUENCE [LARGE SCALE GENOMIC DNA]</scope>
    <source>
        <strain evidence="6 7">PMIC_1C1B</strain>
    </source>
</reference>